<evidence type="ECO:0000259" key="1">
    <source>
        <dbReference type="PROSITE" id="PS50943"/>
    </source>
</evidence>
<accession>A0A6G9YC16</accession>
<dbReference type="PROSITE" id="PS50943">
    <property type="entry name" value="HTH_CROC1"/>
    <property type="match status" value="1"/>
</dbReference>
<dbReference type="Proteomes" id="UP000503540">
    <property type="component" value="Chromosome"/>
</dbReference>
<dbReference type="Pfam" id="PF01381">
    <property type="entry name" value="HTH_3"/>
    <property type="match status" value="1"/>
</dbReference>
<evidence type="ECO:0000313" key="2">
    <source>
        <dbReference type="EMBL" id="QIS10617.1"/>
    </source>
</evidence>
<dbReference type="GO" id="GO:0003677">
    <property type="term" value="F:DNA binding"/>
    <property type="evidence" value="ECO:0007669"/>
    <property type="project" value="InterPro"/>
</dbReference>
<dbReference type="KEGG" id="nah:F5544_13645"/>
<gene>
    <name evidence="2" type="ORF">F5544_13645</name>
</gene>
<dbReference type="InterPro" id="IPR010982">
    <property type="entry name" value="Lambda_DNA-bd_dom_sf"/>
</dbReference>
<protein>
    <submittedName>
        <fullName evidence="2">Helix-turn-helix domain-containing protein</fullName>
    </submittedName>
</protein>
<sequence length="402" mass="43170">MGNVTELGTITGLEQLMHALDRERRRAKVTQQAIAHHLGVSRSYIAKLFEGGRNPLPEHFPLILEFIGVDNPELWLQAFQRTQATNAEDFAVATAISHTSRPTNHKRCLIMSPSGVDLTSLTEILSLKGLETVLSSDLGAGAELSRVPLGEFDCGIGIIPTIENTRDSAVTSIYMEIGICLGKELPLLVIVEPPGDIPPALSGVMVANSLATNVSALNLHTGIFLRGLHSPTAPSFQSLESEALTIPGLNVEISVPELSKHIDKARKGPRAGAVAVDSLKALFAYNGAYVVSGVDEYHFAAQVPNLDLAWGDGTVIVSVKTRSRSSNDLLQEENRLSEYVRSSGSSLGLLVYVEPISSMLPDFGGGNLVLTTTIDDLFSSLESQPLGAFLRHARNLLVHGLR</sequence>
<dbReference type="AlphaFoldDB" id="A0A6G9YC16"/>
<feature type="domain" description="HTH cro/C1-type" evidence="1">
    <location>
        <begin position="20"/>
        <end position="74"/>
    </location>
</feature>
<dbReference type="InterPro" id="IPR001387">
    <property type="entry name" value="Cro/C1-type_HTH"/>
</dbReference>
<reference evidence="2 3" key="1">
    <citation type="journal article" date="2019" name="ACS Chem. Biol.">
        <title>Identification and Mobilization of a Cryptic Antibiotic Biosynthesis Gene Locus from a Human-Pathogenic Nocardia Isolate.</title>
        <authorList>
            <person name="Herisse M."/>
            <person name="Ishida K."/>
            <person name="Porter J.L."/>
            <person name="Howden B."/>
            <person name="Hertweck C."/>
            <person name="Stinear T.P."/>
            <person name="Pidot S.J."/>
        </authorList>
    </citation>
    <scope>NUCLEOTIDE SEQUENCE [LARGE SCALE GENOMIC DNA]</scope>
    <source>
        <strain evidence="2 3">AUSMDU00012717</strain>
    </source>
</reference>
<dbReference type="EMBL" id="CP046172">
    <property type="protein sequence ID" value="QIS10617.1"/>
    <property type="molecule type" value="Genomic_DNA"/>
</dbReference>
<evidence type="ECO:0000313" key="3">
    <source>
        <dbReference type="Proteomes" id="UP000503540"/>
    </source>
</evidence>
<dbReference type="CDD" id="cd00093">
    <property type="entry name" value="HTH_XRE"/>
    <property type="match status" value="1"/>
</dbReference>
<organism evidence="2 3">
    <name type="scientific">Nocardia arthritidis</name>
    <dbReference type="NCBI Taxonomy" id="228602"/>
    <lineage>
        <taxon>Bacteria</taxon>
        <taxon>Bacillati</taxon>
        <taxon>Actinomycetota</taxon>
        <taxon>Actinomycetes</taxon>
        <taxon>Mycobacteriales</taxon>
        <taxon>Nocardiaceae</taxon>
        <taxon>Nocardia</taxon>
    </lineage>
</organism>
<keyword evidence="3" id="KW-1185">Reference proteome</keyword>
<name>A0A6G9YC16_9NOCA</name>
<proteinExistence type="predicted"/>
<dbReference type="SMART" id="SM00530">
    <property type="entry name" value="HTH_XRE"/>
    <property type="match status" value="1"/>
</dbReference>
<dbReference type="Gene3D" id="1.10.260.40">
    <property type="entry name" value="lambda repressor-like DNA-binding domains"/>
    <property type="match status" value="1"/>
</dbReference>
<dbReference type="SUPFAM" id="SSF47413">
    <property type="entry name" value="lambda repressor-like DNA-binding domains"/>
    <property type="match status" value="1"/>
</dbReference>
<dbReference type="RefSeq" id="WP_167473565.1">
    <property type="nucleotide sequence ID" value="NZ_CP046172.1"/>
</dbReference>